<evidence type="ECO:0000256" key="1">
    <source>
        <dbReference type="SAM" id="Phobius"/>
    </source>
</evidence>
<sequence length="97" mass="10370">MCGHDKCGGGKCGVMMAAKWLLVIGGLNWGLVGVGMFMQSDWNVVDMLLGAWPKVEAIVYVLVGVAAILKIFGCKCHICKGMGEEKGDMDSNMGQKM</sequence>
<accession>A0A0G1W0F8</accession>
<comment type="caution">
    <text evidence="2">The sequence shown here is derived from an EMBL/GenBank/DDBJ whole genome shotgun (WGS) entry which is preliminary data.</text>
</comment>
<keyword evidence="1" id="KW-1133">Transmembrane helix</keyword>
<feature type="transmembrane region" description="Helical" evidence="1">
    <location>
        <begin position="20"/>
        <end position="38"/>
    </location>
</feature>
<feature type="transmembrane region" description="Helical" evidence="1">
    <location>
        <begin position="58"/>
        <end position="78"/>
    </location>
</feature>
<dbReference type="Pfam" id="PF04070">
    <property type="entry name" value="DUF378"/>
    <property type="match status" value="1"/>
</dbReference>
<name>A0A0G1W0F8_9BACT</name>
<evidence type="ECO:0008006" key="4">
    <source>
        <dbReference type="Google" id="ProtNLM"/>
    </source>
</evidence>
<dbReference type="EMBL" id="LCOJ01000004">
    <property type="protein sequence ID" value="KKU75790.1"/>
    <property type="molecule type" value="Genomic_DNA"/>
</dbReference>
<protein>
    <recommendedName>
        <fullName evidence="4">DUF378 domain-containing protein</fullName>
    </recommendedName>
</protein>
<evidence type="ECO:0000313" key="2">
    <source>
        <dbReference type="EMBL" id="KKU75790.1"/>
    </source>
</evidence>
<evidence type="ECO:0000313" key="3">
    <source>
        <dbReference type="Proteomes" id="UP000034879"/>
    </source>
</evidence>
<keyword evidence="1" id="KW-0472">Membrane</keyword>
<proteinExistence type="predicted"/>
<dbReference type="PANTHER" id="PTHR37304:SF1">
    <property type="entry name" value="MEMBRANE PROTEIN"/>
    <property type="match status" value="1"/>
</dbReference>
<organism evidence="2 3">
    <name type="scientific">Candidatus Nomurabacteria bacterium GW2011_GWB1_47_6</name>
    <dbReference type="NCBI Taxonomy" id="1618749"/>
    <lineage>
        <taxon>Bacteria</taxon>
        <taxon>Candidatus Nomuraibacteriota</taxon>
    </lineage>
</organism>
<reference evidence="2" key="1">
    <citation type="journal article" date="2015" name="Nature">
        <title>rRNA introns, odd ribosomes, and small enigmatic genomes across a large radiation of phyla.</title>
        <authorList>
            <person name="Brown C.T."/>
            <person name="Hug L.A."/>
            <person name="Thomas B.C."/>
            <person name="Sharon I."/>
            <person name="Castelle C.J."/>
            <person name="Singh A."/>
            <person name="Wilkins M.J."/>
            <person name="Williams K.H."/>
            <person name="Banfield J.F."/>
        </authorList>
    </citation>
    <scope>NUCLEOTIDE SEQUENCE [LARGE SCALE GENOMIC DNA]</scope>
</reference>
<gene>
    <name evidence="2" type="ORF">UY01_C0004G0017</name>
</gene>
<keyword evidence="1" id="KW-0812">Transmembrane</keyword>
<dbReference type="InterPro" id="IPR007211">
    <property type="entry name" value="DUF378"/>
</dbReference>
<dbReference type="AlphaFoldDB" id="A0A0G1W0F8"/>
<dbReference type="Proteomes" id="UP000034879">
    <property type="component" value="Unassembled WGS sequence"/>
</dbReference>
<dbReference type="PANTHER" id="PTHR37304">
    <property type="entry name" value="MEMBRANE PROTEIN-RELATED"/>
    <property type="match status" value="1"/>
</dbReference>